<feature type="region of interest" description="Disordered" evidence="1">
    <location>
        <begin position="1"/>
        <end position="120"/>
    </location>
</feature>
<evidence type="ECO:0000256" key="1">
    <source>
        <dbReference type="SAM" id="MobiDB-lite"/>
    </source>
</evidence>
<protein>
    <submittedName>
        <fullName evidence="2">Uncharacterized protein</fullName>
    </submittedName>
</protein>
<sequence>MKPRASWDQERTRPSCRLSRAGVPRGSRGGCRCRLTPGAESTQINYRPRPARQQHDLENEGRGGRPRDIAGLCRTKRDLPPRVPGTLRGAHWTACPPPDCKVNRGQTQTEESGTHLGSPAWDRARALGTGVQWAPLNGRRSGGGSLAGPPPTPGFNSTF</sequence>
<organism evidence="2 3">
    <name type="scientific">Pleurodeles waltl</name>
    <name type="common">Iberian ribbed newt</name>
    <dbReference type="NCBI Taxonomy" id="8319"/>
    <lineage>
        <taxon>Eukaryota</taxon>
        <taxon>Metazoa</taxon>
        <taxon>Chordata</taxon>
        <taxon>Craniata</taxon>
        <taxon>Vertebrata</taxon>
        <taxon>Euteleostomi</taxon>
        <taxon>Amphibia</taxon>
        <taxon>Batrachia</taxon>
        <taxon>Caudata</taxon>
        <taxon>Salamandroidea</taxon>
        <taxon>Salamandridae</taxon>
        <taxon>Pleurodelinae</taxon>
        <taxon>Pleurodeles</taxon>
    </lineage>
</organism>
<name>A0AAV7SFL2_PLEWA</name>
<evidence type="ECO:0000313" key="3">
    <source>
        <dbReference type="Proteomes" id="UP001066276"/>
    </source>
</evidence>
<comment type="caution">
    <text evidence="2">The sequence shown here is derived from an EMBL/GenBank/DDBJ whole genome shotgun (WGS) entry which is preliminary data.</text>
</comment>
<dbReference type="AlphaFoldDB" id="A0AAV7SFL2"/>
<feature type="region of interest" description="Disordered" evidence="1">
    <location>
        <begin position="134"/>
        <end position="159"/>
    </location>
</feature>
<feature type="compositionally biased region" description="Basic and acidic residues" evidence="1">
    <location>
        <begin position="53"/>
        <end position="68"/>
    </location>
</feature>
<proteinExistence type="predicted"/>
<feature type="compositionally biased region" description="Basic and acidic residues" evidence="1">
    <location>
        <begin position="1"/>
        <end position="13"/>
    </location>
</feature>
<reference evidence="2" key="1">
    <citation type="journal article" date="2022" name="bioRxiv">
        <title>Sequencing and chromosome-scale assembly of the giantPleurodeles waltlgenome.</title>
        <authorList>
            <person name="Brown T."/>
            <person name="Elewa A."/>
            <person name="Iarovenko S."/>
            <person name="Subramanian E."/>
            <person name="Araus A.J."/>
            <person name="Petzold A."/>
            <person name="Susuki M."/>
            <person name="Suzuki K.-i.T."/>
            <person name="Hayashi T."/>
            <person name="Toyoda A."/>
            <person name="Oliveira C."/>
            <person name="Osipova E."/>
            <person name="Leigh N.D."/>
            <person name="Simon A."/>
            <person name="Yun M.H."/>
        </authorList>
    </citation>
    <scope>NUCLEOTIDE SEQUENCE</scope>
    <source>
        <strain evidence="2">20211129_DDA</strain>
        <tissue evidence="2">Liver</tissue>
    </source>
</reference>
<keyword evidence="3" id="KW-1185">Reference proteome</keyword>
<accession>A0AAV7SFL2</accession>
<dbReference type="EMBL" id="JANPWB010000008">
    <property type="protein sequence ID" value="KAJ1162836.1"/>
    <property type="molecule type" value="Genomic_DNA"/>
</dbReference>
<dbReference type="Proteomes" id="UP001066276">
    <property type="component" value="Chromosome 4_2"/>
</dbReference>
<evidence type="ECO:0000313" key="2">
    <source>
        <dbReference type="EMBL" id="KAJ1162836.1"/>
    </source>
</evidence>
<gene>
    <name evidence="2" type="ORF">NDU88_003301</name>
</gene>